<feature type="transmembrane region" description="Helical" evidence="6">
    <location>
        <begin position="463"/>
        <end position="485"/>
    </location>
</feature>
<evidence type="ECO:0000256" key="3">
    <source>
        <dbReference type="ARBA" id="ARBA00022989"/>
    </source>
</evidence>
<dbReference type="PANTHER" id="PTHR11827">
    <property type="entry name" value="SOLUTE CARRIER FAMILY 12, CATION COTRANSPORTERS"/>
    <property type="match status" value="1"/>
</dbReference>
<feature type="domain" description="SLC12A transporter C-terminal" evidence="8">
    <location>
        <begin position="666"/>
        <end position="1164"/>
    </location>
</feature>
<feature type="transmembrane region" description="Helical" evidence="6">
    <location>
        <begin position="283"/>
        <end position="303"/>
    </location>
</feature>
<feature type="compositionally biased region" description="Basic and acidic residues" evidence="5">
    <location>
        <begin position="15"/>
        <end position="27"/>
    </location>
</feature>
<evidence type="ECO:0000259" key="8">
    <source>
        <dbReference type="Pfam" id="PF03522"/>
    </source>
</evidence>
<organism evidence="9 10">
    <name type="scientific">Plectus sambesii</name>
    <dbReference type="NCBI Taxonomy" id="2011161"/>
    <lineage>
        <taxon>Eukaryota</taxon>
        <taxon>Metazoa</taxon>
        <taxon>Ecdysozoa</taxon>
        <taxon>Nematoda</taxon>
        <taxon>Chromadorea</taxon>
        <taxon>Plectida</taxon>
        <taxon>Plectina</taxon>
        <taxon>Plectoidea</taxon>
        <taxon>Plectidae</taxon>
        <taxon>Plectus</taxon>
    </lineage>
</organism>
<feature type="transmembrane region" description="Helical" evidence="6">
    <location>
        <begin position="539"/>
        <end position="559"/>
    </location>
</feature>
<evidence type="ECO:0000256" key="4">
    <source>
        <dbReference type="ARBA" id="ARBA00023136"/>
    </source>
</evidence>
<feature type="transmembrane region" description="Helical" evidence="6">
    <location>
        <begin position="360"/>
        <end position="382"/>
    </location>
</feature>
<sequence length="1164" mass="129753">MGDNLRAMSSMPRIEVSDADHDSEHAHGRGLMGRLGFNNRSDRSNHKEHKPSGNKPSNTLSLDLDEKNFWSSEETLERPVRAEHYVPFTVGTPSPGNQLHPGEILLHSRPSMTDLMDEPEPPAFTTIPDRPQFPHDDNDKKEPLKEFVPTETKLKLGWLEGVLMRCLLDILGVMLFLRITWVSGQAGALCGTLIVLLSATVTSLTTISMCAICTNGEVRGGGTYFMISRSLGPEFGGSIGVLFSFAYAVGAAMHLVGLAETVRDIMRDHGWAIFDNGLSDVRVIGLAICTVWMGSVFAGTAFVSKTQILLLVILTASMLNYIVGTFLPVTPEESIRGITGYSFDTFKENVGPSWRDGHNFFSIFAIFFPAASGIMAGANISGDLKDPSKAIPKGTLWAIAITTAMYLGIIWAAAATAVRDATGLEPLWMINDTQSLYHPACAANNTCKYGLVNFFQVMEIESVWGPLITAGIFAATLSSALSALVSAPKVFQAVCQDRIFPYIEWFGKGYGKDEDPYRAYTLVYGIAMCFILIADLNVIAPIISNFFLAAFAMVNYACFDASFSRSIGFRPTFKYYNKWVSLVGAALCLFVMFITAWTTALLTFICFGVLFMYIRHKKPDINWGTSTQAHNYRVALQSTYRLTNTVEHVKNYRPQLLVLTGNPAARTPLVDFAYNITRGNSLMLCGHVVPYAPANGVFACVRKLDSRFNEWLHQRKVKAFYYPVDNENFRSGAHTLLLTAGLGKLRPNILMLGFKTDWYVRGIDGLAEINDYYGVLRDAFENNMGLAVLRNSPDGLDMSLLIERNNLTDTANLHLPKPQSRSNLSSHEGSQKGSRMDLNDPITPPITPTASGSPMWSQDSTKERHDSTKEHHDHKEHRHHGLHLPKLHHRKEKNTLSVDNLAFTLEEMEEENPALKEAKKKDSFYNSATARVTDTQRNSSQEGNAPNSTVSAMFSVQNRFVQVMTNKHELTAAINRFKTKVKHAVIDVWWLYDDGGLTLLLPYLLTKHKSFLEGAKLRVFTIASSTSAVEDEQRRMAELLSGFRIHCTDVFVLPDMSKPPKDTTVAEFESLIEPFRGTGDFREGQITDIELEAQRGRTTRHLRCREMLLQYSNEANLIVMTMPVPRRKQMSSCLYMAWLDMLTHGLPPVLLVRGNQTSVLTMHS</sequence>
<dbReference type="Pfam" id="PF00324">
    <property type="entry name" value="AA_permease"/>
    <property type="match status" value="1"/>
</dbReference>
<keyword evidence="9" id="KW-1185">Reference proteome</keyword>
<feature type="compositionally biased region" description="Basic and acidic residues" evidence="5">
    <location>
        <begin position="860"/>
        <end position="873"/>
    </location>
</feature>
<dbReference type="GO" id="GO:1990573">
    <property type="term" value="P:potassium ion import across plasma membrane"/>
    <property type="evidence" value="ECO:0007669"/>
    <property type="project" value="TreeGrafter"/>
</dbReference>
<feature type="transmembrane region" description="Helical" evidence="6">
    <location>
        <begin position="394"/>
        <end position="418"/>
    </location>
</feature>
<evidence type="ECO:0000313" key="9">
    <source>
        <dbReference type="Proteomes" id="UP000887566"/>
    </source>
</evidence>
<feature type="compositionally biased region" description="Basic residues" evidence="5">
    <location>
        <begin position="874"/>
        <end position="892"/>
    </location>
</feature>
<name>A0A914WJ80_9BILA</name>
<dbReference type="GO" id="GO:0055078">
    <property type="term" value="P:sodium ion homeostasis"/>
    <property type="evidence" value="ECO:0007669"/>
    <property type="project" value="TreeGrafter"/>
</dbReference>
<dbReference type="GO" id="GO:0055064">
    <property type="term" value="P:chloride ion homeostasis"/>
    <property type="evidence" value="ECO:0007669"/>
    <property type="project" value="TreeGrafter"/>
</dbReference>
<dbReference type="InterPro" id="IPR018491">
    <property type="entry name" value="SLC12_C"/>
</dbReference>
<feature type="transmembrane region" description="Helical" evidence="6">
    <location>
        <begin position="193"/>
        <end position="214"/>
    </location>
</feature>
<accession>A0A914WJ80</accession>
<reference evidence="10" key="1">
    <citation type="submission" date="2022-11" db="UniProtKB">
        <authorList>
            <consortium name="WormBaseParasite"/>
        </authorList>
    </citation>
    <scope>IDENTIFICATION</scope>
</reference>
<evidence type="ECO:0000256" key="1">
    <source>
        <dbReference type="ARBA" id="ARBA00004141"/>
    </source>
</evidence>
<keyword evidence="3 6" id="KW-1133">Transmembrane helix</keyword>
<evidence type="ECO:0000313" key="10">
    <source>
        <dbReference type="WBParaSite" id="PSAMB.scaffold440size51021.g5786.t1"/>
    </source>
</evidence>
<feature type="transmembrane region" description="Helical" evidence="6">
    <location>
        <begin position="308"/>
        <end position="327"/>
    </location>
</feature>
<feature type="region of interest" description="Disordered" evidence="5">
    <location>
        <begin position="1"/>
        <end position="64"/>
    </location>
</feature>
<feature type="transmembrane region" description="Helical" evidence="6">
    <location>
        <begin position="162"/>
        <end position="181"/>
    </location>
</feature>
<feature type="domain" description="Amino acid permease/ SLC12A" evidence="7">
    <location>
        <begin position="161"/>
        <end position="657"/>
    </location>
</feature>
<dbReference type="WBParaSite" id="PSAMB.scaffold440size51021.g5786.t1">
    <property type="protein sequence ID" value="PSAMB.scaffold440size51021.g5786.t1"/>
    <property type="gene ID" value="PSAMB.scaffold440size51021.g5786"/>
</dbReference>
<dbReference type="Gene3D" id="1.20.1740.10">
    <property type="entry name" value="Amino acid/polyamine transporter I"/>
    <property type="match status" value="1"/>
</dbReference>
<protein>
    <submittedName>
        <fullName evidence="10">Solute carrier family 12 member 2</fullName>
    </submittedName>
</protein>
<feature type="transmembrane region" description="Helical" evidence="6">
    <location>
        <begin position="235"/>
        <end position="256"/>
    </location>
</feature>
<dbReference type="GO" id="GO:0008511">
    <property type="term" value="F:sodium:potassium:chloride symporter activity"/>
    <property type="evidence" value="ECO:0007669"/>
    <property type="project" value="TreeGrafter"/>
</dbReference>
<feature type="transmembrane region" description="Helical" evidence="6">
    <location>
        <begin position="517"/>
        <end position="533"/>
    </location>
</feature>
<feature type="compositionally biased region" description="Polar residues" evidence="5">
    <location>
        <begin position="848"/>
        <end position="859"/>
    </location>
</feature>
<dbReference type="InterPro" id="IPR004841">
    <property type="entry name" value="AA-permease/SLC12A_dom"/>
</dbReference>
<comment type="subcellular location">
    <subcellularLocation>
        <location evidence="1">Membrane</location>
        <topology evidence="1">Multi-pass membrane protein</topology>
    </subcellularLocation>
</comment>
<dbReference type="Proteomes" id="UP000887566">
    <property type="component" value="Unplaced"/>
</dbReference>
<dbReference type="GO" id="GO:0016020">
    <property type="term" value="C:membrane"/>
    <property type="evidence" value="ECO:0007669"/>
    <property type="project" value="UniProtKB-SubCell"/>
</dbReference>
<evidence type="ECO:0000259" key="7">
    <source>
        <dbReference type="Pfam" id="PF00324"/>
    </source>
</evidence>
<dbReference type="GO" id="GO:0006884">
    <property type="term" value="P:cell volume homeostasis"/>
    <property type="evidence" value="ECO:0007669"/>
    <property type="project" value="TreeGrafter"/>
</dbReference>
<dbReference type="Pfam" id="PF03522">
    <property type="entry name" value="SLC12"/>
    <property type="match status" value="1"/>
</dbReference>
<dbReference type="GO" id="GO:0055075">
    <property type="term" value="P:potassium ion homeostasis"/>
    <property type="evidence" value="ECO:0007669"/>
    <property type="project" value="TreeGrafter"/>
</dbReference>
<evidence type="ECO:0000256" key="5">
    <source>
        <dbReference type="SAM" id="MobiDB-lite"/>
    </source>
</evidence>
<dbReference type="InterPro" id="IPR004842">
    <property type="entry name" value="SLC12A_fam"/>
</dbReference>
<keyword evidence="2 6" id="KW-0812">Transmembrane</keyword>
<feature type="compositionally biased region" description="Polar residues" evidence="5">
    <location>
        <begin position="819"/>
        <end position="833"/>
    </location>
</feature>
<evidence type="ECO:0000256" key="2">
    <source>
        <dbReference type="ARBA" id="ARBA00022692"/>
    </source>
</evidence>
<keyword evidence="4 6" id="KW-0472">Membrane</keyword>
<dbReference type="AlphaFoldDB" id="A0A914WJ80"/>
<dbReference type="PANTHER" id="PTHR11827:SF103">
    <property type="entry name" value="SODIUM CHLORIDE COTRANSPORTER 69, ISOFORM E"/>
    <property type="match status" value="1"/>
</dbReference>
<evidence type="ECO:0000256" key="6">
    <source>
        <dbReference type="SAM" id="Phobius"/>
    </source>
</evidence>
<proteinExistence type="predicted"/>
<dbReference type="NCBIfam" id="TIGR00930">
    <property type="entry name" value="2a30"/>
    <property type="match status" value="1"/>
</dbReference>
<feature type="region of interest" description="Disordered" evidence="5">
    <location>
        <begin position="811"/>
        <end position="893"/>
    </location>
</feature>
<dbReference type="FunFam" id="1.20.1740.10:FF:000022">
    <property type="entry name" value="Bumetanide-sensitive na-k-cl cotransport protein"/>
    <property type="match status" value="1"/>
</dbReference>
<feature type="transmembrane region" description="Helical" evidence="6">
    <location>
        <begin position="580"/>
        <end position="613"/>
    </location>
</feature>